<dbReference type="AlphaFoldDB" id="A0AAU8PY20"/>
<accession>A0AAU8PY20</accession>
<gene>
    <name evidence="1" type="ordered locus">TPEGAU_0775a</name>
</gene>
<dbReference type="Proteomes" id="UP000008192">
    <property type="component" value="Chromosome"/>
</dbReference>
<reference evidence="2" key="1">
    <citation type="journal article" date="2012" name="PLoS Negl. Trop. Dis.">
        <title>Whole genome sequences of three Treponema pallidum ssp. pertenue strains: yaws and syphilis treponemes differ in less than 0.2% of the genome sequence.</title>
        <authorList>
            <person name="Cejkova D."/>
            <person name="Zobanikova M."/>
            <person name="Chen L."/>
            <person name="Pospisilova P."/>
            <person name="Strouhal M."/>
            <person name="Qin X."/>
            <person name="Mikalova L."/>
            <person name="Norris S.J."/>
            <person name="Muzny D.M."/>
            <person name="Gibbs R.A."/>
            <person name="Fulton L.L."/>
            <person name="Sodergren E."/>
            <person name="Weinstock G.M."/>
            <person name="Smajs D."/>
        </authorList>
    </citation>
    <scope>NUCLEOTIDE SEQUENCE [LARGE SCALE GENOMIC DNA]</scope>
    <source>
        <strain evidence="2">Gauthier</strain>
    </source>
</reference>
<evidence type="ECO:0000313" key="2">
    <source>
        <dbReference type="Proteomes" id="UP000008192"/>
    </source>
</evidence>
<dbReference type="EMBL" id="CP002376">
    <property type="protein sequence ID" value="AEZ60041.1"/>
    <property type="molecule type" value="Genomic_DNA"/>
</dbReference>
<proteinExistence type="predicted"/>
<sequence length="51" mass="6020">MRRQLVSELLLEIPENAAGRTAQQFFSYMLFLQHRSLRQHSVHRGLRAVQV</sequence>
<dbReference type="KEGG" id="tpg:TPEGAU_0775a"/>
<protein>
    <submittedName>
        <fullName evidence="1">Uncharacterized protein</fullName>
    </submittedName>
</protein>
<name>A0AAU8PY20_TREPG</name>
<organism evidence="1 2">
    <name type="scientific">Treponema pallidum subsp. pertenue (strain Gauthier)</name>
    <dbReference type="NCBI Taxonomy" id="491080"/>
    <lineage>
        <taxon>Bacteria</taxon>
        <taxon>Pseudomonadati</taxon>
        <taxon>Spirochaetota</taxon>
        <taxon>Spirochaetia</taxon>
        <taxon>Spirochaetales</taxon>
        <taxon>Treponemataceae</taxon>
        <taxon>Treponema</taxon>
    </lineage>
</organism>
<evidence type="ECO:0000313" key="1">
    <source>
        <dbReference type="EMBL" id="AEZ60041.1"/>
    </source>
</evidence>